<dbReference type="EMBL" id="GBXM01082691">
    <property type="protein sequence ID" value="JAH25886.1"/>
    <property type="molecule type" value="Transcribed_RNA"/>
</dbReference>
<accession>A0A0E9R9R9</accession>
<reference evidence="1" key="1">
    <citation type="submission" date="2014-11" db="EMBL/GenBank/DDBJ databases">
        <authorList>
            <person name="Amaro Gonzalez C."/>
        </authorList>
    </citation>
    <scope>NUCLEOTIDE SEQUENCE</scope>
</reference>
<protein>
    <submittedName>
        <fullName evidence="1">Uncharacterized protein</fullName>
    </submittedName>
</protein>
<reference evidence="1" key="2">
    <citation type="journal article" date="2015" name="Fish Shellfish Immunol.">
        <title>Early steps in the European eel (Anguilla anguilla)-Vibrio vulnificus interaction in the gills: Role of the RtxA13 toxin.</title>
        <authorList>
            <person name="Callol A."/>
            <person name="Pajuelo D."/>
            <person name="Ebbesson L."/>
            <person name="Teles M."/>
            <person name="MacKenzie S."/>
            <person name="Amaro C."/>
        </authorList>
    </citation>
    <scope>NUCLEOTIDE SEQUENCE</scope>
</reference>
<sequence length="28" mass="3477">MRRNMFVCFCVWILLAQIPLIYASMFFY</sequence>
<evidence type="ECO:0000313" key="1">
    <source>
        <dbReference type="EMBL" id="JAH25886.1"/>
    </source>
</evidence>
<proteinExistence type="predicted"/>
<name>A0A0E9R9R9_ANGAN</name>
<dbReference type="AlphaFoldDB" id="A0A0E9R9R9"/>
<organism evidence="1">
    <name type="scientific">Anguilla anguilla</name>
    <name type="common">European freshwater eel</name>
    <name type="synonym">Muraena anguilla</name>
    <dbReference type="NCBI Taxonomy" id="7936"/>
    <lineage>
        <taxon>Eukaryota</taxon>
        <taxon>Metazoa</taxon>
        <taxon>Chordata</taxon>
        <taxon>Craniata</taxon>
        <taxon>Vertebrata</taxon>
        <taxon>Euteleostomi</taxon>
        <taxon>Actinopterygii</taxon>
        <taxon>Neopterygii</taxon>
        <taxon>Teleostei</taxon>
        <taxon>Anguilliformes</taxon>
        <taxon>Anguillidae</taxon>
        <taxon>Anguilla</taxon>
    </lineage>
</organism>